<comment type="caution">
    <text evidence="2">The sequence shown here is derived from an EMBL/GenBank/DDBJ whole genome shotgun (WGS) entry which is preliminary data.</text>
</comment>
<proteinExistence type="predicted"/>
<reference evidence="2" key="1">
    <citation type="journal article" date="2023" name="Front. Microbiol.">
        <title>Genomic-based phylogenetic and metabolic analyses of the genus Natronomonas, and description of Natronomonas aquatica sp. nov.</title>
        <authorList>
            <person name="Garcia-Roldan A."/>
            <person name="Duran-Viseras A."/>
            <person name="de la Haba R.R."/>
            <person name="Corral P."/>
            <person name="Sanchez-Porro C."/>
            <person name="Ventosa A."/>
        </authorList>
    </citation>
    <scope>NUCLEOTIDE SEQUENCE</scope>
    <source>
        <strain evidence="2">F2-12</strain>
    </source>
</reference>
<dbReference type="EMBL" id="JAHLKM010000005">
    <property type="protein sequence ID" value="MCQ4333133.1"/>
    <property type="molecule type" value="Genomic_DNA"/>
</dbReference>
<evidence type="ECO:0000259" key="1">
    <source>
        <dbReference type="Pfam" id="PF04321"/>
    </source>
</evidence>
<dbReference type="AlphaFoldDB" id="A0A9R1D6A0"/>
<dbReference type="PANTHER" id="PTHR10491:SF4">
    <property type="entry name" value="METHIONINE ADENOSYLTRANSFERASE 2 SUBUNIT BETA"/>
    <property type="match status" value="1"/>
</dbReference>
<gene>
    <name evidence="2" type="ORF">KM295_06475</name>
</gene>
<keyword evidence="3" id="KW-1185">Reference proteome</keyword>
<accession>A0A9R1D6A0</accession>
<dbReference type="Pfam" id="PF04321">
    <property type="entry name" value="RmlD_sub_bind"/>
    <property type="match status" value="1"/>
</dbReference>
<name>A0A9R1D6A0_9EURY</name>
<dbReference type="Gene3D" id="3.40.50.720">
    <property type="entry name" value="NAD(P)-binding Rossmann-like Domain"/>
    <property type="match status" value="1"/>
</dbReference>
<dbReference type="Proteomes" id="UP001139494">
    <property type="component" value="Unassembled WGS sequence"/>
</dbReference>
<dbReference type="SUPFAM" id="SSF51735">
    <property type="entry name" value="NAD(P)-binding Rossmann-fold domains"/>
    <property type="match status" value="1"/>
</dbReference>
<dbReference type="PANTHER" id="PTHR10491">
    <property type="entry name" value="DTDP-4-DEHYDRORHAMNOSE REDUCTASE"/>
    <property type="match status" value="1"/>
</dbReference>
<dbReference type="InterPro" id="IPR029903">
    <property type="entry name" value="RmlD-like-bd"/>
</dbReference>
<protein>
    <submittedName>
        <fullName evidence="2">Sugar nucleotide-binding protein</fullName>
    </submittedName>
</protein>
<evidence type="ECO:0000313" key="2">
    <source>
        <dbReference type="EMBL" id="MCQ4333133.1"/>
    </source>
</evidence>
<sequence length="55" mass="6192">MVNEAAPKEMARIADEQGVGFIQISTDYVFDGEKLDRCELDDTPNPIQAYEESKL</sequence>
<organism evidence="2 3">
    <name type="scientific">Natronomonas aquatica</name>
    <dbReference type="NCBI Taxonomy" id="2841590"/>
    <lineage>
        <taxon>Archaea</taxon>
        <taxon>Methanobacteriati</taxon>
        <taxon>Methanobacteriota</taxon>
        <taxon>Stenosarchaea group</taxon>
        <taxon>Halobacteria</taxon>
        <taxon>Halobacteriales</taxon>
        <taxon>Natronomonadaceae</taxon>
        <taxon>Natronomonas</taxon>
    </lineage>
</organism>
<evidence type="ECO:0000313" key="3">
    <source>
        <dbReference type="Proteomes" id="UP001139494"/>
    </source>
</evidence>
<dbReference type="InterPro" id="IPR005913">
    <property type="entry name" value="dTDP_dehydrorham_reduct"/>
</dbReference>
<dbReference type="InterPro" id="IPR036291">
    <property type="entry name" value="NAD(P)-bd_dom_sf"/>
</dbReference>
<feature type="domain" description="RmlD-like substrate binding" evidence="1">
    <location>
        <begin position="2"/>
        <end position="55"/>
    </location>
</feature>
<dbReference type="RefSeq" id="WP_418904756.1">
    <property type="nucleotide sequence ID" value="NZ_JAHLKM010000005.1"/>
</dbReference>